<gene>
    <name evidence="1" type="ORF">AWU82_28835</name>
    <name evidence="2" type="ORF">AWU82_29150</name>
</gene>
<accession>A0ABN5FWD4</accession>
<evidence type="ECO:0000313" key="3">
    <source>
        <dbReference type="Proteomes" id="UP000075187"/>
    </source>
</evidence>
<protein>
    <submittedName>
        <fullName evidence="2">Uncharacterized protein</fullName>
    </submittedName>
</protein>
<dbReference type="EMBL" id="CP014205">
    <property type="protein sequence ID" value="AUG97514.1"/>
    <property type="molecule type" value="Genomic_DNA"/>
</dbReference>
<proteinExistence type="predicted"/>
<dbReference type="Proteomes" id="UP000075187">
    <property type="component" value="Chromosome"/>
</dbReference>
<name>A0ABN5FWD4_9PSED</name>
<reference evidence="2" key="2">
    <citation type="submission" date="2017-12" db="EMBL/GenBank/DDBJ databases">
        <title>Pseudomonas sp. MS586 complete sequence.</title>
        <authorList>
            <person name="Lu S."/>
            <person name="Deng P."/>
        </authorList>
    </citation>
    <scope>NUCLEOTIDE SEQUENCE</scope>
    <source>
        <strain evidence="2">MS586</strain>
    </source>
</reference>
<evidence type="ECO:0000313" key="2">
    <source>
        <dbReference type="EMBL" id="AUG97514.1"/>
    </source>
</evidence>
<reference evidence="3" key="1">
    <citation type="submission" date="2016-01" db="EMBL/GenBank/DDBJ databases">
        <title>Pseudomonas sp. MS586 complete sequence.</title>
        <authorList>
            <person name="Lu S."/>
            <person name="Deng P."/>
        </authorList>
    </citation>
    <scope>NUCLEOTIDE SEQUENCE [LARGE SCALE GENOMIC DNA]</scope>
    <source>
        <strain evidence="1 3">MS586</strain>
    </source>
</reference>
<sequence length="72" mass="8472">MPVKPYSKSSPTVIYDRYQRPIWNRQSRWLYLLHSFARVTLRCGTIPATFSPTRIDHAHERPTHTETCAQEA</sequence>
<keyword evidence="3" id="KW-1185">Reference proteome</keyword>
<evidence type="ECO:0000313" key="1">
    <source>
        <dbReference type="EMBL" id="AUG97457.1"/>
    </source>
</evidence>
<dbReference type="EMBL" id="CP014205">
    <property type="protein sequence ID" value="AUG97457.1"/>
    <property type="molecule type" value="Genomic_DNA"/>
</dbReference>
<organism evidence="2 3">
    <name type="scientific">Pseudomonas glycinae</name>
    <dbReference type="NCBI Taxonomy" id="1785145"/>
    <lineage>
        <taxon>Bacteria</taxon>
        <taxon>Pseudomonadati</taxon>
        <taxon>Pseudomonadota</taxon>
        <taxon>Gammaproteobacteria</taxon>
        <taxon>Pseudomonadales</taxon>
        <taxon>Pseudomonadaceae</taxon>
        <taxon>Pseudomonas</taxon>
    </lineage>
</organism>